<dbReference type="RefSeq" id="XP_007292933.1">
    <property type="nucleotide sequence ID" value="XM_007292871.1"/>
</dbReference>
<evidence type="ECO:0000259" key="2">
    <source>
        <dbReference type="PROSITE" id="PS50800"/>
    </source>
</evidence>
<dbReference type="InParanoid" id="K1WGB3"/>
<keyword evidence="4" id="KW-1185">Reference proteome</keyword>
<gene>
    <name evidence="3" type="ORF">MBM_05044</name>
</gene>
<evidence type="ECO:0000313" key="3">
    <source>
        <dbReference type="EMBL" id="EKD16575.1"/>
    </source>
</evidence>
<accession>K1WGB3</accession>
<protein>
    <recommendedName>
        <fullName evidence="2">SAP domain-containing protein</fullName>
    </recommendedName>
</protein>
<dbReference type="SMART" id="SM00513">
    <property type="entry name" value="SAP"/>
    <property type="match status" value="1"/>
</dbReference>
<dbReference type="OMA" id="VYMPSMA"/>
<name>K1WGB3_MARBU</name>
<sequence length="242" mass="26218">MSRVTPPVTKLTRALRGISSSATAARPSGLLDAQSRASRHLPRNIEDLRAECKKRSLNVVGNKNELVDRLTAHDIVGARSFNTGILHRPTPSPLRTIPLMQGFKTSAPKLDAHNTSTIDCFFFPALEPAPQTDSFHEIRVPLLPDNYTPDRSALSGHTLEAFDGALPRPEISIVAAHPENVAPAAMSEVVGNEALDVDIEQLTTSAFTKPMPRMNKEPGALGEIWDGFMDDILGPKNPSAAF</sequence>
<feature type="domain" description="SAP" evidence="2">
    <location>
        <begin position="40"/>
        <end position="74"/>
    </location>
</feature>
<dbReference type="KEGG" id="mbe:MBM_05044"/>
<evidence type="ECO:0000313" key="4">
    <source>
        <dbReference type="Proteomes" id="UP000006753"/>
    </source>
</evidence>
<dbReference type="Gene3D" id="1.10.720.30">
    <property type="entry name" value="SAP domain"/>
    <property type="match status" value="1"/>
</dbReference>
<dbReference type="InterPro" id="IPR036361">
    <property type="entry name" value="SAP_dom_sf"/>
</dbReference>
<dbReference type="OrthoDB" id="3993201at2759"/>
<dbReference type="Pfam" id="PF02037">
    <property type="entry name" value="SAP"/>
    <property type="match status" value="1"/>
</dbReference>
<proteinExistence type="predicted"/>
<dbReference type="STRING" id="1072389.K1WGB3"/>
<feature type="region of interest" description="Disordered" evidence="1">
    <location>
        <begin position="18"/>
        <end position="37"/>
    </location>
</feature>
<dbReference type="AlphaFoldDB" id="K1WGB3"/>
<dbReference type="HOGENOM" id="CLU_111200_0_0_1"/>
<evidence type="ECO:0000256" key="1">
    <source>
        <dbReference type="SAM" id="MobiDB-lite"/>
    </source>
</evidence>
<dbReference type="SUPFAM" id="SSF68906">
    <property type="entry name" value="SAP domain"/>
    <property type="match status" value="1"/>
</dbReference>
<dbReference type="GeneID" id="18760979"/>
<dbReference type="Proteomes" id="UP000006753">
    <property type="component" value="Unassembled WGS sequence"/>
</dbReference>
<dbReference type="PROSITE" id="PS50800">
    <property type="entry name" value="SAP"/>
    <property type="match status" value="1"/>
</dbReference>
<dbReference type="InterPro" id="IPR003034">
    <property type="entry name" value="SAP_dom"/>
</dbReference>
<reference evidence="3 4" key="1">
    <citation type="journal article" date="2012" name="BMC Genomics">
        <title>Sequencing the genome of Marssonina brunnea reveals fungus-poplar co-evolution.</title>
        <authorList>
            <person name="Zhu S."/>
            <person name="Cao Y.-Z."/>
            <person name="Jiang C."/>
            <person name="Tan B.-Y."/>
            <person name="Wang Z."/>
            <person name="Feng S."/>
            <person name="Zhang L."/>
            <person name="Su X.-H."/>
            <person name="Brejova B."/>
            <person name="Vinar T."/>
            <person name="Xu M."/>
            <person name="Wang M.-X."/>
            <person name="Zhang S.-G."/>
            <person name="Huang M.-R."/>
            <person name="Wu R."/>
            <person name="Zhou Y."/>
        </authorList>
    </citation>
    <scope>NUCLEOTIDE SEQUENCE [LARGE SCALE GENOMIC DNA]</scope>
    <source>
        <strain evidence="3 4">MB_m1</strain>
    </source>
</reference>
<dbReference type="eggNOG" id="ENOG502T426">
    <property type="taxonomic scope" value="Eukaryota"/>
</dbReference>
<dbReference type="EMBL" id="JH921438">
    <property type="protein sequence ID" value="EKD16575.1"/>
    <property type="molecule type" value="Genomic_DNA"/>
</dbReference>
<organism evidence="3 4">
    <name type="scientific">Marssonina brunnea f. sp. multigermtubi (strain MB_m1)</name>
    <name type="common">Marssonina leaf spot fungus</name>
    <dbReference type="NCBI Taxonomy" id="1072389"/>
    <lineage>
        <taxon>Eukaryota</taxon>
        <taxon>Fungi</taxon>
        <taxon>Dikarya</taxon>
        <taxon>Ascomycota</taxon>
        <taxon>Pezizomycotina</taxon>
        <taxon>Leotiomycetes</taxon>
        <taxon>Helotiales</taxon>
        <taxon>Drepanopezizaceae</taxon>
        <taxon>Drepanopeziza</taxon>
    </lineage>
</organism>